<keyword evidence="3 9" id="KW-0762">Sugar transport</keyword>
<dbReference type="EMBL" id="OUNC01000045">
    <property type="protein sequence ID" value="SPP29449.1"/>
    <property type="molecule type" value="Genomic_DNA"/>
</dbReference>
<evidence type="ECO:0000256" key="6">
    <source>
        <dbReference type="ARBA" id="ARBA00022777"/>
    </source>
</evidence>
<dbReference type="AlphaFoldDB" id="A0A1D2KES4"/>
<evidence type="ECO:0000313" key="9">
    <source>
        <dbReference type="EMBL" id="ATF25837.1"/>
    </source>
</evidence>
<evidence type="ECO:0000256" key="4">
    <source>
        <dbReference type="ARBA" id="ARBA00022679"/>
    </source>
</evidence>
<evidence type="ECO:0000256" key="5">
    <source>
        <dbReference type="ARBA" id="ARBA00022683"/>
    </source>
</evidence>
<dbReference type="OrthoDB" id="9808134at2"/>
<dbReference type="GO" id="GO:0009401">
    <property type="term" value="P:phosphoenolpyruvate-dependent sugar phosphotransferase system"/>
    <property type="evidence" value="ECO:0007669"/>
    <property type="project" value="UniProtKB-KW"/>
</dbReference>
<dbReference type="PANTHER" id="PTHR34581:SF2">
    <property type="entry name" value="PTS SYSTEM N,N'-DIACETYLCHITOBIOSE-SPECIFIC EIIB COMPONENT"/>
    <property type="match status" value="1"/>
</dbReference>
<reference evidence="9 11" key="1">
    <citation type="submission" date="2017-09" db="EMBL/GenBank/DDBJ databases">
        <title>Complete Genome Sequences of Two Strains of the Meat Spoilage Bacterium Brochothrix thermosphacta Isolated from Ground Chicken.</title>
        <authorList>
            <person name="Paoli G.C."/>
            <person name="Wijey C."/>
            <person name="Chen C.-Y."/>
            <person name="Nguyen L."/>
            <person name="Yan X."/>
            <person name="Irwin P.L."/>
        </authorList>
    </citation>
    <scope>NUCLEOTIDE SEQUENCE [LARGE SCALE GENOMIC DNA]</scope>
    <source>
        <strain evidence="9 11">BI</strain>
    </source>
</reference>
<dbReference type="GO" id="GO:0016301">
    <property type="term" value="F:kinase activity"/>
    <property type="evidence" value="ECO:0007669"/>
    <property type="project" value="UniProtKB-KW"/>
</dbReference>
<dbReference type="RefSeq" id="WP_069118615.1">
    <property type="nucleotide sequence ID" value="NZ_CBCPHX010000009.1"/>
</dbReference>
<keyword evidence="1" id="KW-0813">Transport</keyword>
<accession>A0A1D2KES4</accession>
<protein>
    <submittedName>
        <fullName evidence="10">Oligo-alpha-mannoside phosphotransferase system enzyme IIB</fullName>
    </submittedName>
    <submittedName>
        <fullName evidence="9">PTS sugar transporter subunit IIB</fullName>
    </submittedName>
</protein>
<keyword evidence="6" id="KW-0418">Kinase</keyword>
<dbReference type="InterPro" id="IPR003501">
    <property type="entry name" value="PTS_EIIB_2/3"/>
</dbReference>
<dbReference type="EMBL" id="CP023483">
    <property type="protein sequence ID" value="ATF25837.1"/>
    <property type="molecule type" value="Genomic_DNA"/>
</dbReference>
<organism evidence="9 11">
    <name type="scientific">Brochothrix thermosphacta</name>
    <name type="common">Microbacterium thermosphactum</name>
    <dbReference type="NCBI Taxonomy" id="2756"/>
    <lineage>
        <taxon>Bacteria</taxon>
        <taxon>Bacillati</taxon>
        <taxon>Bacillota</taxon>
        <taxon>Bacilli</taxon>
        <taxon>Bacillales</taxon>
        <taxon>Listeriaceae</taxon>
        <taxon>Brochothrix</taxon>
    </lineage>
</organism>
<dbReference type="InterPro" id="IPR051819">
    <property type="entry name" value="PTS_sugar-specific_EIIB"/>
</dbReference>
<sequence>MPEKTIMLACSAGMSTSLLVTKMQAAAKEQGLDAKIYAVSVSEVPQQLEKEVIDIILLGPQVRYAEKQVAQQIGERDVKLDVINMSDYGLMNGGNVLAAALEKLNN</sequence>
<evidence type="ECO:0000256" key="3">
    <source>
        <dbReference type="ARBA" id="ARBA00022597"/>
    </source>
</evidence>
<feature type="modified residue" description="Phosphocysteine; by EIIA" evidence="7">
    <location>
        <position position="10"/>
    </location>
</feature>
<evidence type="ECO:0000259" key="8">
    <source>
        <dbReference type="PROSITE" id="PS51100"/>
    </source>
</evidence>
<keyword evidence="11" id="KW-1185">Reference proteome</keyword>
<dbReference type="CDD" id="cd05564">
    <property type="entry name" value="PTS_IIB_chitobiose_lichenan"/>
    <property type="match status" value="1"/>
</dbReference>
<dbReference type="InterPro" id="IPR013012">
    <property type="entry name" value="PTS_EIIB_3"/>
</dbReference>
<keyword evidence="4 10" id="KW-0808">Transferase</keyword>
<evidence type="ECO:0000313" key="10">
    <source>
        <dbReference type="EMBL" id="SPP29449.1"/>
    </source>
</evidence>
<dbReference type="KEGG" id="bths:CNY62_05180"/>
<dbReference type="PANTHER" id="PTHR34581">
    <property type="entry name" value="PTS SYSTEM N,N'-DIACETYLCHITOBIOSE-SPECIFIC EIIB COMPONENT"/>
    <property type="match status" value="1"/>
</dbReference>
<keyword evidence="2" id="KW-0597">Phosphoprotein</keyword>
<feature type="domain" description="PTS EIIB type-3" evidence="8">
    <location>
        <begin position="3"/>
        <end position="106"/>
    </location>
</feature>
<reference evidence="10" key="3">
    <citation type="submission" date="2018-04" db="EMBL/GenBank/DDBJ databases">
        <authorList>
            <person name="Go L.Y."/>
            <person name="Mitchell J.A."/>
        </authorList>
    </citation>
    <scope>NUCLEOTIDE SEQUENCE</scope>
    <source>
        <strain evidence="10">BSAS1 3</strain>
    </source>
</reference>
<dbReference type="Proteomes" id="UP000270190">
    <property type="component" value="Unassembled WGS sequence"/>
</dbReference>
<evidence type="ECO:0000313" key="11">
    <source>
        <dbReference type="Proteomes" id="UP000243591"/>
    </source>
</evidence>
<reference evidence="12" key="2">
    <citation type="submission" date="2018-04" db="EMBL/GenBank/DDBJ databases">
        <authorList>
            <person name="Illikoud N."/>
        </authorList>
    </citation>
    <scope>NUCLEOTIDE SEQUENCE [LARGE SCALE GENOMIC DNA]</scope>
</reference>
<dbReference type="STRING" id="2756.BFR44_06680"/>
<dbReference type="Proteomes" id="UP000243591">
    <property type="component" value="Chromosome"/>
</dbReference>
<proteinExistence type="predicted"/>
<dbReference type="Pfam" id="PF02302">
    <property type="entry name" value="PTS_IIB"/>
    <property type="match status" value="1"/>
</dbReference>
<evidence type="ECO:0000256" key="1">
    <source>
        <dbReference type="ARBA" id="ARBA00022448"/>
    </source>
</evidence>
<dbReference type="Gene3D" id="3.40.50.2300">
    <property type="match status" value="1"/>
</dbReference>
<keyword evidence="5" id="KW-0598">Phosphotransferase system</keyword>
<dbReference type="SUPFAM" id="SSF52794">
    <property type="entry name" value="PTS system IIB component-like"/>
    <property type="match status" value="1"/>
</dbReference>
<evidence type="ECO:0000256" key="7">
    <source>
        <dbReference type="PROSITE-ProRule" id="PRU00423"/>
    </source>
</evidence>
<evidence type="ECO:0000313" key="12">
    <source>
        <dbReference type="Proteomes" id="UP000270190"/>
    </source>
</evidence>
<gene>
    <name evidence="10" type="primary">gmuB</name>
    <name evidence="10" type="ORF">BTBSAS_50097</name>
    <name evidence="9" type="ORF">CNY62_05180</name>
</gene>
<name>A0A1D2KES4_BROTH</name>
<dbReference type="InterPro" id="IPR036095">
    <property type="entry name" value="PTS_EIIB-like_sf"/>
</dbReference>
<dbReference type="GeneID" id="66537563"/>
<evidence type="ECO:0000256" key="2">
    <source>
        <dbReference type="ARBA" id="ARBA00022553"/>
    </source>
</evidence>
<dbReference type="GO" id="GO:0008982">
    <property type="term" value="F:protein-N(PI)-phosphohistidine-sugar phosphotransferase activity"/>
    <property type="evidence" value="ECO:0007669"/>
    <property type="project" value="InterPro"/>
</dbReference>
<dbReference type="PROSITE" id="PS51100">
    <property type="entry name" value="PTS_EIIB_TYPE_3"/>
    <property type="match status" value="1"/>
</dbReference>